<feature type="chain" id="PRO_5039156949" description="Lipoprotein LppE" evidence="6">
    <location>
        <begin position="37"/>
        <end position="150"/>
    </location>
</feature>
<keyword evidence="5" id="KW-0449">Lipoprotein</keyword>
<accession>I4BGP2</accession>
<evidence type="ECO:0000256" key="4">
    <source>
        <dbReference type="ARBA" id="ARBA00023139"/>
    </source>
</evidence>
<dbReference type="Proteomes" id="UP000006057">
    <property type="component" value="Chromosome"/>
</dbReference>
<evidence type="ECO:0000313" key="7">
    <source>
        <dbReference type="EMBL" id="AFM16449.1"/>
    </source>
</evidence>
<keyword evidence="2 6" id="KW-0732">Signal</keyword>
<dbReference type="EMBL" id="CP003053">
    <property type="protein sequence ID" value="AFM16449.1"/>
    <property type="molecule type" value="Genomic_DNA"/>
</dbReference>
<dbReference type="HOGENOM" id="CLU_131476_0_0_11"/>
<dbReference type="OrthoDB" id="4727034at2"/>
<reference evidence="7 8" key="1">
    <citation type="submission" date="2012-06" db="EMBL/GenBank/DDBJ databases">
        <title>Complete sequence of chromosome of Mycobacterium chubuense NBB4.</title>
        <authorList>
            <consortium name="US DOE Joint Genome Institute"/>
            <person name="Lucas S."/>
            <person name="Han J."/>
            <person name="Lapidus A."/>
            <person name="Cheng J.-F."/>
            <person name="Goodwin L."/>
            <person name="Pitluck S."/>
            <person name="Peters L."/>
            <person name="Mikhailova N."/>
            <person name="Teshima H."/>
            <person name="Detter J.C."/>
            <person name="Han C."/>
            <person name="Tapia R."/>
            <person name="Land M."/>
            <person name="Hauser L."/>
            <person name="Kyrpides N."/>
            <person name="Ivanova N."/>
            <person name="Pagani I."/>
            <person name="Mattes T."/>
            <person name="Holmes A."/>
            <person name="Rutledge P."/>
            <person name="Paulsen I."/>
            <person name="Coleman N."/>
            <person name="Woyke T."/>
        </authorList>
    </citation>
    <scope>NUCLEOTIDE SEQUENCE [LARGE SCALE GENOMIC DNA]</scope>
    <source>
        <strain evidence="7 8">NBB4</strain>
    </source>
</reference>
<evidence type="ECO:0000256" key="2">
    <source>
        <dbReference type="ARBA" id="ARBA00022729"/>
    </source>
</evidence>
<name>I4BGP2_MYCCN</name>
<dbReference type="eggNOG" id="ENOG5031JVB">
    <property type="taxonomic scope" value="Bacteria"/>
</dbReference>
<evidence type="ECO:0000256" key="6">
    <source>
        <dbReference type="SAM" id="SignalP"/>
    </source>
</evidence>
<gene>
    <name evidence="7" type="ordered locus">Mycch_1655</name>
</gene>
<keyword evidence="1" id="KW-1003">Cell membrane</keyword>
<dbReference type="KEGG" id="mcb:Mycch_1655"/>
<dbReference type="RefSeq" id="WP_014814930.1">
    <property type="nucleotide sequence ID" value="NC_018027.1"/>
</dbReference>
<dbReference type="AlphaFoldDB" id="I4BGP2"/>
<feature type="signal peptide" evidence="6">
    <location>
        <begin position="1"/>
        <end position="36"/>
    </location>
</feature>
<dbReference type="Pfam" id="PF05481">
    <property type="entry name" value="Myco_19_kDa"/>
    <property type="match status" value="1"/>
</dbReference>
<evidence type="ECO:0000256" key="5">
    <source>
        <dbReference type="ARBA" id="ARBA00023288"/>
    </source>
</evidence>
<organism evidence="7 8">
    <name type="scientific">Mycolicibacterium chubuense (strain NBB4)</name>
    <name type="common">Mycobacterium chubuense</name>
    <dbReference type="NCBI Taxonomy" id="710421"/>
    <lineage>
        <taxon>Bacteria</taxon>
        <taxon>Bacillati</taxon>
        <taxon>Actinomycetota</taxon>
        <taxon>Actinomycetes</taxon>
        <taxon>Mycobacteriales</taxon>
        <taxon>Mycobacteriaceae</taxon>
        <taxon>Mycolicibacterium</taxon>
    </lineage>
</organism>
<sequence length="150" mass="15940" precursor="true">MSDMGVWAGKAARRWLLAALMISAAGLTGCSSSVQTAPSSHATLTVNGVTVDVDALRCGRVKSYLTVAGDQQQNEFTAVFDVSGSEPKMDWVKLRNVAGFSGDVWRGGVGDATAARRDDTYVVAGSAYGYFRSRPTELGVLAPFRIQARC</sequence>
<evidence type="ECO:0008006" key="9">
    <source>
        <dbReference type="Google" id="ProtNLM"/>
    </source>
</evidence>
<keyword evidence="8" id="KW-1185">Reference proteome</keyword>
<dbReference type="STRING" id="710421.Mycch_1655"/>
<dbReference type="InterPro" id="IPR008691">
    <property type="entry name" value="LpqH"/>
</dbReference>
<keyword evidence="4" id="KW-0564">Palmitate</keyword>
<protein>
    <recommendedName>
        <fullName evidence="9">Lipoprotein LppE</fullName>
    </recommendedName>
</protein>
<evidence type="ECO:0000313" key="8">
    <source>
        <dbReference type="Proteomes" id="UP000006057"/>
    </source>
</evidence>
<evidence type="ECO:0000256" key="3">
    <source>
        <dbReference type="ARBA" id="ARBA00023136"/>
    </source>
</evidence>
<proteinExistence type="predicted"/>
<evidence type="ECO:0000256" key="1">
    <source>
        <dbReference type="ARBA" id="ARBA00022475"/>
    </source>
</evidence>
<dbReference type="PATRIC" id="fig|710421.3.peg.1657"/>
<dbReference type="GO" id="GO:0016020">
    <property type="term" value="C:membrane"/>
    <property type="evidence" value="ECO:0007669"/>
    <property type="project" value="InterPro"/>
</dbReference>
<keyword evidence="3" id="KW-0472">Membrane</keyword>